<reference evidence="3" key="1">
    <citation type="submission" date="2022-04" db="EMBL/GenBank/DDBJ databases">
        <title>Carnegiea gigantea Genome sequencing and assembly v2.</title>
        <authorList>
            <person name="Copetti D."/>
            <person name="Sanderson M.J."/>
            <person name="Burquez A."/>
            <person name="Wojciechowski M.F."/>
        </authorList>
    </citation>
    <scope>NUCLEOTIDE SEQUENCE</scope>
    <source>
        <strain evidence="3">SGP5-SGP5p</strain>
        <tissue evidence="3">Aerial part</tissue>
    </source>
</reference>
<dbReference type="PANTHER" id="PTHR33116">
    <property type="entry name" value="REVERSE TRANSCRIPTASE ZINC-BINDING DOMAIN-CONTAINING PROTEIN-RELATED-RELATED"/>
    <property type="match status" value="1"/>
</dbReference>
<evidence type="ECO:0000256" key="1">
    <source>
        <dbReference type="SAM" id="MobiDB-lite"/>
    </source>
</evidence>
<dbReference type="OrthoDB" id="1938625at2759"/>
<protein>
    <recommendedName>
        <fullName evidence="2">Reverse transcriptase zinc-binding domain-containing protein</fullName>
    </recommendedName>
</protein>
<evidence type="ECO:0000313" key="3">
    <source>
        <dbReference type="EMBL" id="KAJ8423397.1"/>
    </source>
</evidence>
<dbReference type="InterPro" id="IPR026960">
    <property type="entry name" value="RVT-Znf"/>
</dbReference>
<gene>
    <name evidence="3" type="ORF">Cgig2_029107</name>
</gene>
<comment type="caution">
    <text evidence="3">The sequence shown here is derived from an EMBL/GenBank/DDBJ whole genome shotgun (WGS) entry which is preliminary data.</text>
</comment>
<feature type="region of interest" description="Disordered" evidence="1">
    <location>
        <begin position="1"/>
        <end position="21"/>
    </location>
</feature>
<organism evidence="3 4">
    <name type="scientific">Carnegiea gigantea</name>
    <dbReference type="NCBI Taxonomy" id="171969"/>
    <lineage>
        <taxon>Eukaryota</taxon>
        <taxon>Viridiplantae</taxon>
        <taxon>Streptophyta</taxon>
        <taxon>Embryophyta</taxon>
        <taxon>Tracheophyta</taxon>
        <taxon>Spermatophyta</taxon>
        <taxon>Magnoliopsida</taxon>
        <taxon>eudicotyledons</taxon>
        <taxon>Gunneridae</taxon>
        <taxon>Pentapetalae</taxon>
        <taxon>Caryophyllales</taxon>
        <taxon>Cactineae</taxon>
        <taxon>Cactaceae</taxon>
        <taxon>Cactoideae</taxon>
        <taxon>Echinocereeae</taxon>
        <taxon>Carnegiea</taxon>
    </lineage>
</organism>
<accession>A0A9Q1GLF9</accession>
<dbReference type="EMBL" id="JAKOGI010001970">
    <property type="protein sequence ID" value="KAJ8423397.1"/>
    <property type="molecule type" value="Genomic_DNA"/>
</dbReference>
<keyword evidence="4" id="KW-1185">Reference proteome</keyword>
<dbReference type="PANTHER" id="PTHR33116:SF84">
    <property type="entry name" value="RNA-DIRECTED DNA POLYMERASE"/>
    <property type="match status" value="1"/>
</dbReference>
<evidence type="ECO:0000259" key="2">
    <source>
        <dbReference type="Pfam" id="PF13966"/>
    </source>
</evidence>
<dbReference type="Pfam" id="PF13966">
    <property type="entry name" value="zf-RVT"/>
    <property type="match status" value="1"/>
</dbReference>
<dbReference type="Proteomes" id="UP001153076">
    <property type="component" value="Unassembled WGS sequence"/>
</dbReference>
<dbReference type="AlphaFoldDB" id="A0A9Q1GLF9"/>
<evidence type="ECO:0000313" key="4">
    <source>
        <dbReference type="Proteomes" id="UP001153076"/>
    </source>
</evidence>
<feature type="domain" description="Reverse transcriptase zinc-binding" evidence="2">
    <location>
        <begin position="175"/>
        <end position="245"/>
    </location>
</feature>
<proteinExistence type="predicted"/>
<sequence>MTTPDFSSPEKNKESWPPTFSPFGTPLEPLLKVLTRSTSWGKHPYKDIPSTQVLYRKARNYLWGRTEEHTKVPHISWANTCKAKKHGRTGIKDYVAWNKVTIAKLVWAVATKKDTLWVKWVHGRYIKDTNCWDYALAPDSSWTWKKICSTKETFKPGYHNSHDWQFQGRNLVECTKVSRDKVVWARASIPRHAFITWVYVQHRLPTKARLNRFIPQSDLQCLLCNNVVEEDTHLFTECPYAVEVWDSLMQWWPIPCRNTYADLTASLSRYRAPKAQKQISCAIFAAAIYFIWYARNQLLFKNHRVPAQQTVNMIKEQIRHPSVCVQKSLLPEEELDKEREKHGWKMQCLNISTNIGLDGFDSSAILADATSSIADIIGKTPVLGRNRKEEGV</sequence>
<name>A0A9Q1GLF9_9CARY</name>